<feature type="transmembrane region" description="Helical" evidence="1">
    <location>
        <begin position="44"/>
        <end position="64"/>
    </location>
</feature>
<evidence type="ECO:0000313" key="4">
    <source>
        <dbReference type="Proteomes" id="UP000332933"/>
    </source>
</evidence>
<accession>A0A485LMW9</accession>
<organism evidence="3 4">
    <name type="scientific">Aphanomyces stellatus</name>
    <dbReference type="NCBI Taxonomy" id="120398"/>
    <lineage>
        <taxon>Eukaryota</taxon>
        <taxon>Sar</taxon>
        <taxon>Stramenopiles</taxon>
        <taxon>Oomycota</taxon>
        <taxon>Saprolegniomycetes</taxon>
        <taxon>Saprolegniales</taxon>
        <taxon>Verrucalvaceae</taxon>
        <taxon>Aphanomyces</taxon>
    </lineage>
</organism>
<evidence type="ECO:0000256" key="1">
    <source>
        <dbReference type="SAM" id="Phobius"/>
    </source>
</evidence>
<reference evidence="2" key="2">
    <citation type="submission" date="2019-06" db="EMBL/GenBank/DDBJ databases">
        <title>Genomics analysis of Aphanomyces spp. identifies a new class of oomycete effector associated with host adaptation.</title>
        <authorList>
            <person name="Gaulin E."/>
        </authorList>
    </citation>
    <scope>NUCLEOTIDE SEQUENCE</scope>
    <source>
        <strain evidence="2">CBS 578.67</strain>
    </source>
</reference>
<dbReference type="Proteomes" id="UP000332933">
    <property type="component" value="Unassembled WGS sequence"/>
</dbReference>
<keyword evidence="4" id="KW-1185">Reference proteome</keyword>
<proteinExistence type="predicted"/>
<dbReference type="OrthoDB" id="62312at2759"/>
<gene>
    <name evidence="3" type="primary">Aste57867_21653</name>
    <name evidence="2" type="ORF">As57867_021584</name>
    <name evidence="3" type="ORF">ASTE57867_21653</name>
</gene>
<protein>
    <submittedName>
        <fullName evidence="3">Aste57867_21653 protein</fullName>
    </submittedName>
</protein>
<name>A0A485LMW9_9STRA</name>
<dbReference type="AlphaFoldDB" id="A0A485LMW9"/>
<keyword evidence="1" id="KW-0472">Membrane</keyword>
<keyword evidence="1" id="KW-0812">Transmembrane</keyword>
<evidence type="ECO:0000313" key="2">
    <source>
        <dbReference type="EMBL" id="KAF0686559.1"/>
    </source>
</evidence>
<sequence length="74" mass="8243">MSLIRNLVKYPNEVKAMQALFNKNPHLVGAENPTFLKGNNDKNIFYATIGLVSFGGVQVLRGFWNMSWGVGKAE</sequence>
<dbReference type="EMBL" id="CAADRA010007017">
    <property type="protein sequence ID" value="VFT98322.1"/>
    <property type="molecule type" value="Genomic_DNA"/>
</dbReference>
<evidence type="ECO:0000313" key="3">
    <source>
        <dbReference type="EMBL" id="VFT98322.1"/>
    </source>
</evidence>
<dbReference type="EMBL" id="VJMH01006991">
    <property type="protein sequence ID" value="KAF0686559.1"/>
    <property type="molecule type" value="Genomic_DNA"/>
</dbReference>
<keyword evidence="1" id="KW-1133">Transmembrane helix</keyword>
<reference evidence="3 4" key="1">
    <citation type="submission" date="2019-03" db="EMBL/GenBank/DDBJ databases">
        <authorList>
            <person name="Gaulin E."/>
            <person name="Dumas B."/>
        </authorList>
    </citation>
    <scope>NUCLEOTIDE SEQUENCE [LARGE SCALE GENOMIC DNA]</scope>
    <source>
        <strain evidence="3">CBS 568.67</strain>
    </source>
</reference>